<dbReference type="InterPro" id="IPR002915">
    <property type="entry name" value="DeoC/FbaB/LacD_aldolase"/>
</dbReference>
<dbReference type="AlphaFoldDB" id="A0A6C0FX95"/>
<dbReference type="KEGG" id="plyc:GXP70_06170"/>
<evidence type="ECO:0000313" key="1">
    <source>
        <dbReference type="EMBL" id="QHT59579.1"/>
    </source>
</evidence>
<dbReference type="InterPro" id="IPR013785">
    <property type="entry name" value="Aldolase_TIM"/>
</dbReference>
<name>A0A6C0FX95_9BACL</name>
<dbReference type="GO" id="GO:0004332">
    <property type="term" value="F:fructose-bisphosphate aldolase activity"/>
    <property type="evidence" value="ECO:0007669"/>
    <property type="project" value="InterPro"/>
</dbReference>
<dbReference type="PANTHER" id="PTHR47916:SF1">
    <property type="entry name" value="3-HYDROXY-5-PHOSPHONOOXYPENTANE-2,4-DIONE THIOLASE"/>
    <property type="match status" value="1"/>
</dbReference>
<keyword evidence="2" id="KW-1185">Reference proteome</keyword>
<dbReference type="Gene3D" id="3.20.20.70">
    <property type="entry name" value="Aldolase class I"/>
    <property type="match status" value="1"/>
</dbReference>
<dbReference type="InterPro" id="IPR050456">
    <property type="entry name" value="DeoC/FbaB_aldolase"/>
</dbReference>
<dbReference type="SUPFAM" id="SSF51569">
    <property type="entry name" value="Aldolase"/>
    <property type="match status" value="1"/>
</dbReference>
<dbReference type="InterPro" id="IPR041720">
    <property type="entry name" value="FbaB-like"/>
</dbReference>
<dbReference type="PANTHER" id="PTHR47916">
    <property type="entry name" value="FRUCTOSE-BISPHOSPHATE ALDOLASE CLASS 1"/>
    <property type="match status" value="1"/>
</dbReference>
<dbReference type="PIRSF" id="PIRSF038992">
    <property type="entry name" value="Aldolase_Ia"/>
    <property type="match status" value="1"/>
</dbReference>
<protein>
    <submittedName>
        <fullName evidence="1">Aldolase</fullName>
    </submittedName>
</protein>
<proteinExistence type="predicted"/>
<dbReference type="Pfam" id="PF01791">
    <property type="entry name" value="DeoC"/>
    <property type="match status" value="1"/>
</dbReference>
<reference evidence="1 2" key="1">
    <citation type="submission" date="2020-01" db="EMBL/GenBank/DDBJ databases">
        <title>Paenibacillus sp. nov., isolated from tomato rhizosphere.</title>
        <authorList>
            <person name="Weon H.-Y."/>
            <person name="Lee S.A."/>
        </authorList>
    </citation>
    <scope>NUCLEOTIDE SEQUENCE [LARGE SCALE GENOMIC DNA]</scope>
    <source>
        <strain evidence="1 2">12200R-189</strain>
    </source>
</reference>
<dbReference type="RefSeq" id="WP_162355645.1">
    <property type="nucleotide sequence ID" value="NZ_CP048209.1"/>
</dbReference>
<accession>A0A6C0FX95</accession>
<evidence type="ECO:0000313" key="2">
    <source>
        <dbReference type="Proteomes" id="UP000476064"/>
    </source>
</evidence>
<gene>
    <name evidence="1" type="ORF">GXP70_06170</name>
</gene>
<organism evidence="1 2">
    <name type="scientific">Paenibacillus lycopersici</name>
    <dbReference type="NCBI Taxonomy" id="2704462"/>
    <lineage>
        <taxon>Bacteria</taxon>
        <taxon>Bacillati</taxon>
        <taxon>Bacillota</taxon>
        <taxon>Bacilli</taxon>
        <taxon>Bacillales</taxon>
        <taxon>Paenibacillaceae</taxon>
        <taxon>Paenibacillus</taxon>
    </lineage>
</organism>
<dbReference type="Proteomes" id="UP000476064">
    <property type="component" value="Chromosome"/>
</dbReference>
<sequence length="281" mass="30398">MSVQPRLNRMFSAQGKCFDVAVDHGFFNEISFLAGIENMRQAVQTIVEANPDCIQLSIGQAKWLQDVPGKKKPGLVLRTDAANIYGKELPSFLFSELIDRAVEKAVAFDAVAVCVNLLLLPNQPELHHQCVRNISLLKSECEKYGMPLMVEPLVMLPNEAKGGYMVDGDIGKIMPLVRQGVELGADVIKADPCDDVAEYHRVIEVASGIPVLVRGGGRASDEEIVNRTAELMNQGASGIVYGRNVIQHPNPAGMTNALMAIVHQGASAERALAILSGREVG</sequence>
<dbReference type="EMBL" id="CP048209">
    <property type="protein sequence ID" value="QHT59579.1"/>
    <property type="molecule type" value="Genomic_DNA"/>
</dbReference>
<dbReference type="SMART" id="SM01133">
    <property type="entry name" value="DeoC"/>
    <property type="match status" value="1"/>
</dbReference>